<sequence length="126" mass="14090">MLCCHVWSRTASPMTRPLVGVPTATTVVVFVPDSLHRNQYTHIRIETIARLVGSASVRMRKKHRRAGGSVRLLLSALKIYAENTLFRVNETCTKERYGSMLGAQSMRYADKTAVIGYTLLLIHNAS</sequence>
<proteinExistence type="predicted"/>
<evidence type="ECO:0000313" key="1">
    <source>
        <dbReference type="Proteomes" id="UP000492821"/>
    </source>
</evidence>
<dbReference type="Proteomes" id="UP000492821">
    <property type="component" value="Unassembled WGS sequence"/>
</dbReference>
<accession>A0A7E4V1J7</accession>
<reference evidence="2" key="2">
    <citation type="submission" date="2020-10" db="UniProtKB">
        <authorList>
            <consortium name="WormBaseParasite"/>
        </authorList>
    </citation>
    <scope>IDENTIFICATION</scope>
</reference>
<keyword evidence="1" id="KW-1185">Reference proteome</keyword>
<dbReference type="WBParaSite" id="Pan_g15488.t1">
    <property type="protein sequence ID" value="Pan_g15488.t1"/>
    <property type="gene ID" value="Pan_g15488"/>
</dbReference>
<protein>
    <submittedName>
        <fullName evidence="2">Secreted protein</fullName>
    </submittedName>
</protein>
<evidence type="ECO:0000313" key="2">
    <source>
        <dbReference type="WBParaSite" id="Pan_g15488.t1"/>
    </source>
</evidence>
<reference evidence="1" key="1">
    <citation type="journal article" date="2013" name="Genetics">
        <title>The draft genome and transcriptome of Panagrellus redivivus are shaped by the harsh demands of a free-living lifestyle.</title>
        <authorList>
            <person name="Srinivasan J."/>
            <person name="Dillman A.R."/>
            <person name="Macchietto M.G."/>
            <person name="Heikkinen L."/>
            <person name="Lakso M."/>
            <person name="Fracchia K.M."/>
            <person name="Antoshechkin I."/>
            <person name="Mortazavi A."/>
            <person name="Wong G."/>
            <person name="Sternberg P.W."/>
        </authorList>
    </citation>
    <scope>NUCLEOTIDE SEQUENCE [LARGE SCALE GENOMIC DNA]</scope>
    <source>
        <strain evidence="1">MT8872</strain>
    </source>
</reference>
<organism evidence="1 2">
    <name type="scientific">Panagrellus redivivus</name>
    <name type="common">Microworm</name>
    <dbReference type="NCBI Taxonomy" id="6233"/>
    <lineage>
        <taxon>Eukaryota</taxon>
        <taxon>Metazoa</taxon>
        <taxon>Ecdysozoa</taxon>
        <taxon>Nematoda</taxon>
        <taxon>Chromadorea</taxon>
        <taxon>Rhabditida</taxon>
        <taxon>Tylenchina</taxon>
        <taxon>Panagrolaimomorpha</taxon>
        <taxon>Panagrolaimoidea</taxon>
        <taxon>Panagrolaimidae</taxon>
        <taxon>Panagrellus</taxon>
    </lineage>
</organism>
<dbReference type="AlphaFoldDB" id="A0A7E4V1J7"/>
<name>A0A7E4V1J7_PANRE</name>